<evidence type="ECO:0000313" key="2">
    <source>
        <dbReference type="EMBL" id="CAD8856231.1"/>
    </source>
</evidence>
<sequence>MLLLRRTVRRALLAGAQMRNATTAIVTSSSETFSQKTWRWLDVTGFLTKWHSRRAWILDQDPPNRAATVMVTEYERKLLMWLTWVNFLFMPVSFWYWYGEFTHLATKPPMPLMPEYQYMNNRKRDFGFHGGRWTDCEECRWLEFECKKMCYDRIRASGREVRGLQKPRSQTIGFH</sequence>
<feature type="transmembrane region" description="Helical" evidence="1">
    <location>
        <begin position="78"/>
        <end position="98"/>
    </location>
</feature>
<reference evidence="2" key="1">
    <citation type="submission" date="2021-01" db="EMBL/GenBank/DDBJ databases">
        <authorList>
            <person name="Corre E."/>
            <person name="Pelletier E."/>
            <person name="Niang G."/>
            <person name="Scheremetjew M."/>
            <person name="Finn R."/>
            <person name="Kale V."/>
            <person name="Holt S."/>
            <person name="Cochrane G."/>
            <person name="Meng A."/>
            <person name="Brown T."/>
            <person name="Cohen L."/>
        </authorList>
    </citation>
    <scope>NUCLEOTIDE SEQUENCE</scope>
</reference>
<evidence type="ECO:0000256" key="1">
    <source>
        <dbReference type="SAM" id="Phobius"/>
    </source>
</evidence>
<organism evidence="2">
    <name type="scientific">Noctiluca scintillans</name>
    <name type="common">Sea sparkle</name>
    <name type="synonym">Red tide dinoflagellate</name>
    <dbReference type="NCBI Taxonomy" id="2966"/>
    <lineage>
        <taxon>Eukaryota</taxon>
        <taxon>Sar</taxon>
        <taxon>Alveolata</taxon>
        <taxon>Dinophyceae</taxon>
        <taxon>Noctilucales</taxon>
        <taxon>Noctilucaceae</taxon>
        <taxon>Noctiluca</taxon>
    </lineage>
</organism>
<keyword evidence="1" id="KW-1133">Transmembrane helix</keyword>
<protein>
    <submittedName>
        <fullName evidence="2">Uncharacterized protein</fullName>
    </submittedName>
</protein>
<dbReference type="EMBL" id="HBFQ01043188">
    <property type="protein sequence ID" value="CAD8856231.1"/>
    <property type="molecule type" value="Transcribed_RNA"/>
</dbReference>
<gene>
    <name evidence="2" type="ORF">NSCI0253_LOCUS30583</name>
</gene>
<dbReference type="AlphaFoldDB" id="A0A7S1AJG5"/>
<keyword evidence="1" id="KW-0812">Transmembrane</keyword>
<proteinExistence type="predicted"/>
<keyword evidence="1" id="KW-0472">Membrane</keyword>
<accession>A0A7S1AJG5</accession>
<name>A0A7S1AJG5_NOCSC</name>